<evidence type="ECO:0000313" key="1">
    <source>
        <dbReference type="EMBL" id="QHT01387.1"/>
    </source>
</evidence>
<dbReference type="PANTHER" id="PTHR24118:SF99">
    <property type="entry name" value="POTE ANKYRIN DOMAIN FAMILY MEMBER 3C-RELATED"/>
    <property type="match status" value="1"/>
</dbReference>
<dbReference type="AlphaFoldDB" id="A0A6C0CAL1"/>
<dbReference type="InterPro" id="IPR036770">
    <property type="entry name" value="Ankyrin_rpt-contain_sf"/>
</dbReference>
<dbReference type="Gene3D" id="1.25.40.20">
    <property type="entry name" value="Ankyrin repeat-containing domain"/>
    <property type="match status" value="1"/>
</dbReference>
<dbReference type="PROSITE" id="PS50297">
    <property type="entry name" value="ANK_REP_REGION"/>
    <property type="match status" value="3"/>
</dbReference>
<proteinExistence type="predicted"/>
<dbReference type="SUPFAM" id="SSF48403">
    <property type="entry name" value="Ankyrin repeat"/>
    <property type="match status" value="1"/>
</dbReference>
<dbReference type="SMART" id="SM00248">
    <property type="entry name" value="ANK"/>
    <property type="match status" value="6"/>
</dbReference>
<sequence>MEVNQRLLRDIVQTDKCEITTILLKSDIDVNYVDADGKFPLYYAYEKNMISQMQILILHGANVNQTYKSKTILFIECHKQKSDSTMIKLLMNNKADPNIISKFGAESVFPLWCLVESANIDNIKLLLSYPQTNINLQDSDGVTALRKACSYGLIEIPFLLLDEGADPNIQGSEGYSALMRSVLNGNNATVSVLLLHDDVKLNLQDRNGDTALHHACANDKITSMHLLLKHGADRTIKNNDGKIATECCVSINVKQFYDIYCQKNDLKLIVTAPTVNTNKESDLIFKVPNPNNRPIRYVRPMIKYRMWNDVFRCWNKWTYIPAKKMTCEYIDEKVPYHIICSETEAHKTYRVQFSDFYDEKLGQMPFEYLC</sequence>
<dbReference type="PANTHER" id="PTHR24118">
    <property type="entry name" value="POTE ANKYRIN DOMAIN"/>
    <property type="match status" value="1"/>
</dbReference>
<dbReference type="EMBL" id="MN739371">
    <property type="protein sequence ID" value="QHT01387.1"/>
    <property type="molecule type" value="Genomic_DNA"/>
</dbReference>
<accession>A0A6C0CAL1</accession>
<reference evidence="1" key="1">
    <citation type="journal article" date="2020" name="Nature">
        <title>Giant virus diversity and host interactions through global metagenomics.</title>
        <authorList>
            <person name="Schulz F."/>
            <person name="Roux S."/>
            <person name="Paez-Espino D."/>
            <person name="Jungbluth S."/>
            <person name="Walsh D.A."/>
            <person name="Denef V.J."/>
            <person name="McMahon K.D."/>
            <person name="Konstantinidis K.T."/>
            <person name="Eloe-Fadrosh E.A."/>
            <person name="Kyrpides N.C."/>
            <person name="Woyke T."/>
        </authorList>
    </citation>
    <scope>NUCLEOTIDE SEQUENCE</scope>
    <source>
        <strain evidence="1">GVMAG-M-3300020192-26</strain>
    </source>
</reference>
<organism evidence="1">
    <name type="scientific">viral metagenome</name>
    <dbReference type="NCBI Taxonomy" id="1070528"/>
    <lineage>
        <taxon>unclassified sequences</taxon>
        <taxon>metagenomes</taxon>
        <taxon>organismal metagenomes</taxon>
    </lineage>
</organism>
<dbReference type="PROSITE" id="PS50088">
    <property type="entry name" value="ANK_REPEAT"/>
    <property type="match status" value="3"/>
</dbReference>
<dbReference type="Pfam" id="PF12796">
    <property type="entry name" value="Ank_2"/>
    <property type="match status" value="2"/>
</dbReference>
<name>A0A6C0CAL1_9ZZZZ</name>
<dbReference type="InterPro" id="IPR002110">
    <property type="entry name" value="Ankyrin_rpt"/>
</dbReference>
<protein>
    <submittedName>
        <fullName evidence="1">Uncharacterized protein</fullName>
    </submittedName>
</protein>